<dbReference type="EMBL" id="BDCX01000012">
    <property type="protein sequence ID" value="GAT69146.1"/>
    <property type="molecule type" value="Genomic_DNA"/>
</dbReference>
<protein>
    <submittedName>
        <fullName evidence="4">Membrane protein</fullName>
    </submittedName>
</protein>
<organism evidence="4 5">
    <name type="scientific">Planomonospora sphaerica</name>
    <dbReference type="NCBI Taxonomy" id="161355"/>
    <lineage>
        <taxon>Bacteria</taxon>
        <taxon>Bacillati</taxon>
        <taxon>Actinomycetota</taxon>
        <taxon>Actinomycetes</taxon>
        <taxon>Streptosporangiales</taxon>
        <taxon>Streptosporangiaceae</taxon>
        <taxon>Planomonospora</taxon>
    </lineage>
</organism>
<proteinExistence type="predicted"/>
<keyword evidence="2" id="KW-0812">Transmembrane</keyword>
<keyword evidence="5" id="KW-1185">Reference proteome</keyword>
<name>A0A171DK00_9ACTN</name>
<feature type="region of interest" description="Disordered" evidence="1">
    <location>
        <begin position="709"/>
        <end position="730"/>
    </location>
</feature>
<dbReference type="InterPro" id="IPR046112">
    <property type="entry name" value="DUF6049"/>
</dbReference>
<reference evidence="5" key="2">
    <citation type="submission" date="2016-04" db="EMBL/GenBank/DDBJ databases">
        <title>Planomonospora sphaerica JCM9374 whole genome shotgun sequence.</title>
        <authorList>
            <person name="Suzuki T."/>
            <person name="Dohra H."/>
            <person name="Kodani S."/>
        </authorList>
    </citation>
    <scope>NUCLEOTIDE SEQUENCE [LARGE SCALE GENOMIC DNA]</scope>
    <source>
        <strain evidence="5">JCM 9374</strain>
    </source>
</reference>
<evidence type="ECO:0000256" key="2">
    <source>
        <dbReference type="SAM" id="Phobius"/>
    </source>
</evidence>
<reference evidence="4 5" key="1">
    <citation type="journal article" date="2016" name="Genome Announc.">
        <title>Draft Genome Sequence of Planomonospora sphaerica JCM9374, a Rare Actinomycete.</title>
        <authorList>
            <person name="Dohra H."/>
            <person name="Suzuki T."/>
            <person name="Inoue Y."/>
            <person name="Kodani S."/>
        </authorList>
    </citation>
    <scope>NUCLEOTIDE SEQUENCE [LARGE SCALE GENOMIC DNA]</scope>
    <source>
        <strain evidence="4 5">JCM 9374</strain>
    </source>
</reference>
<evidence type="ECO:0000256" key="3">
    <source>
        <dbReference type="SAM" id="SignalP"/>
    </source>
</evidence>
<dbReference type="Proteomes" id="UP000077701">
    <property type="component" value="Unassembled WGS sequence"/>
</dbReference>
<sequence>MIRKHVPLVVLLATLLSLAAVATGGTATAGTTTAARQTLQLVIASITPDLPKEPATEIRVSGTLANTGTEARTGLRYRLRYSAQPFARRADMTAYLSGQEHVQPGGLRDESWLQQPLAASAKLPWEFVFTPQQLGLYRFGVYPLTVEVVDAAEQKLAVQRTFLTYLPKGTKIPRASRTRLAVVLPVIDQPHRADDGALLDEDLTAGLAEGKRLDDLLKTAQGVSSAKGVTWVVDPALLDDVRTLGRAHRVKAGAETVSRPADAAATRWLGALRTALADSPVVATPYADPDVAALAHNGLDGTTRKGVAAAARTGREILGRDVATDVNWPVGGVIDHDGLDVLAVAGVRSVLLSEANLPPAAPAATVPGAVAQPPATTPDAVATLQSVSGPVQALVADPVLSDIVGATASSPDWALLSRRRFIAETAMISTEPVTGRRTVVAAPPRRWSPDPAYVTGLVETAGSLPWLSPATLDAVKPGKVVTPRAGLTYTPQDRSRELGKKYLTGVRRVGERANLATSVTHVTPDAPGDDSGRFDLALLRLASSAWRDRARAAEPYVEQLRSTVDGRIDQVRIVGGEQAEQIRTLAGEDGEVPISVRNERRGSGSTVAVRVRVTSQKPGRLRIEPYEDRMVISGGQTQTVRIPMTITGASGGQTSVTVQLTTDDGRAYGQRVKLTVRSTGYTGIALVIAGAALLVMLAAVGLRVLRRRGARRAATATPPRRASVPAGTES</sequence>
<dbReference type="RefSeq" id="WP_153054463.1">
    <property type="nucleotide sequence ID" value="NZ_BDCX01000012.1"/>
</dbReference>
<feature type="transmembrane region" description="Helical" evidence="2">
    <location>
        <begin position="680"/>
        <end position="702"/>
    </location>
</feature>
<dbReference type="OrthoDB" id="3797035at2"/>
<accession>A0A171DK00</accession>
<keyword evidence="2" id="KW-0472">Membrane</keyword>
<evidence type="ECO:0000313" key="4">
    <source>
        <dbReference type="EMBL" id="GAT69146.1"/>
    </source>
</evidence>
<dbReference type="Pfam" id="PF19516">
    <property type="entry name" value="DUF6049"/>
    <property type="match status" value="1"/>
</dbReference>
<feature type="signal peptide" evidence="3">
    <location>
        <begin position="1"/>
        <end position="22"/>
    </location>
</feature>
<dbReference type="STRING" id="161355.PS9374_04817"/>
<dbReference type="AlphaFoldDB" id="A0A171DK00"/>
<gene>
    <name evidence="4" type="ORF">PS9374_04817</name>
</gene>
<keyword evidence="2" id="KW-1133">Transmembrane helix</keyword>
<keyword evidence="3" id="KW-0732">Signal</keyword>
<evidence type="ECO:0000256" key="1">
    <source>
        <dbReference type="SAM" id="MobiDB-lite"/>
    </source>
</evidence>
<feature type="compositionally biased region" description="Low complexity" evidence="1">
    <location>
        <begin position="712"/>
        <end position="722"/>
    </location>
</feature>
<comment type="caution">
    <text evidence="4">The sequence shown here is derived from an EMBL/GenBank/DDBJ whole genome shotgun (WGS) entry which is preliminary data.</text>
</comment>
<feature type="chain" id="PRO_5038903559" evidence="3">
    <location>
        <begin position="23"/>
        <end position="730"/>
    </location>
</feature>
<evidence type="ECO:0000313" key="5">
    <source>
        <dbReference type="Proteomes" id="UP000077701"/>
    </source>
</evidence>